<dbReference type="SUPFAM" id="SSF52540">
    <property type="entry name" value="P-loop containing nucleoside triphosphate hydrolases"/>
    <property type="match status" value="1"/>
</dbReference>
<sequence length="187" mass="21507">MPNASIADLQRARRVLLHGVTGSGKSTAARAIGRKLNLKVHLSDEEFGWLPNWTQRPAGEMRRLVGDVVVQPTWVFDTAYSAWRDLVEPRADVIVALDYPRWISLLRLIRRTFARVLDKEPICNGNVETWEQVFSKDSIILWHFRSFKRKRATARAWAERPEGTPVLLLRHPRDLDHVLAVLKTPTL</sequence>
<gene>
    <name evidence="2" type="ORF">K8V15_11275</name>
</gene>
<organism evidence="2 3">
    <name type="scientific">Tessaracoccus flavescens</name>
    <dbReference type="NCBI Taxonomy" id="399497"/>
    <lineage>
        <taxon>Bacteria</taxon>
        <taxon>Bacillati</taxon>
        <taxon>Actinomycetota</taxon>
        <taxon>Actinomycetes</taxon>
        <taxon>Propionibacteriales</taxon>
        <taxon>Propionibacteriaceae</taxon>
        <taxon>Tessaracoccus</taxon>
    </lineage>
</organism>
<accession>A0A921JRH6</accession>
<evidence type="ECO:0000313" key="2">
    <source>
        <dbReference type="EMBL" id="HJE52534.1"/>
    </source>
</evidence>
<reference evidence="2" key="1">
    <citation type="journal article" date="2021" name="PeerJ">
        <title>Extensive microbial diversity within the chicken gut microbiome revealed by metagenomics and culture.</title>
        <authorList>
            <person name="Gilroy R."/>
            <person name="Ravi A."/>
            <person name="Getino M."/>
            <person name="Pursley I."/>
            <person name="Horton D.L."/>
            <person name="Alikhan N.F."/>
            <person name="Baker D."/>
            <person name="Gharbi K."/>
            <person name="Hall N."/>
            <person name="Watson M."/>
            <person name="Adriaenssens E.M."/>
            <person name="Foster-Nyarko E."/>
            <person name="Jarju S."/>
            <person name="Secka A."/>
            <person name="Antonio M."/>
            <person name="Oren A."/>
            <person name="Chaudhuri R.R."/>
            <person name="La Ragione R."/>
            <person name="Hildebrand F."/>
            <person name="Pallen M.J."/>
        </authorList>
    </citation>
    <scope>NUCLEOTIDE SEQUENCE</scope>
    <source>
        <strain evidence="2">ChiGjej3B3-7470</strain>
    </source>
</reference>
<evidence type="ECO:0000259" key="1">
    <source>
        <dbReference type="SMART" id="SM00382"/>
    </source>
</evidence>
<dbReference type="AlphaFoldDB" id="A0A921JRH6"/>
<evidence type="ECO:0000313" key="3">
    <source>
        <dbReference type="Proteomes" id="UP000712713"/>
    </source>
</evidence>
<dbReference type="GO" id="GO:0016301">
    <property type="term" value="F:kinase activity"/>
    <property type="evidence" value="ECO:0007669"/>
    <property type="project" value="UniProtKB-KW"/>
</dbReference>
<dbReference type="Gene3D" id="3.40.50.300">
    <property type="entry name" value="P-loop containing nucleotide triphosphate hydrolases"/>
    <property type="match status" value="1"/>
</dbReference>
<keyword evidence="2" id="KW-0418">Kinase</keyword>
<reference evidence="2" key="2">
    <citation type="submission" date="2021-09" db="EMBL/GenBank/DDBJ databases">
        <authorList>
            <person name="Gilroy R."/>
        </authorList>
    </citation>
    <scope>NUCLEOTIDE SEQUENCE</scope>
    <source>
        <strain evidence="2">ChiGjej3B3-7470</strain>
    </source>
</reference>
<comment type="caution">
    <text evidence="2">The sequence shown here is derived from an EMBL/GenBank/DDBJ whole genome shotgun (WGS) entry which is preliminary data.</text>
</comment>
<name>A0A921JRH6_9ACTN</name>
<dbReference type="SMART" id="SM00382">
    <property type="entry name" value="AAA"/>
    <property type="match status" value="1"/>
</dbReference>
<dbReference type="InterPro" id="IPR027417">
    <property type="entry name" value="P-loop_NTPase"/>
</dbReference>
<keyword evidence="2" id="KW-0808">Transferase</keyword>
<dbReference type="PANTHER" id="PTHR37816:SF1">
    <property type="entry name" value="TOXIN"/>
    <property type="match status" value="1"/>
</dbReference>
<dbReference type="Proteomes" id="UP000712713">
    <property type="component" value="Unassembled WGS sequence"/>
</dbReference>
<dbReference type="InterPro" id="IPR003593">
    <property type="entry name" value="AAA+_ATPase"/>
</dbReference>
<dbReference type="InterPro" id="IPR052922">
    <property type="entry name" value="Cytidylate_Kinase-2"/>
</dbReference>
<protein>
    <submittedName>
        <fullName evidence="2">Adenylate kinase</fullName>
    </submittedName>
</protein>
<dbReference type="EMBL" id="DYZF01000285">
    <property type="protein sequence ID" value="HJE52534.1"/>
    <property type="molecule type" value="Genomic_DNA"/>
</dbReference>
<proteinExistence type="predicted"/>
<feature type="domain" description="AAA+ ATPase" evidence="1">
    <location>
        <begin position="11"/>
        <end position="123"/>
    </location>
</feature>
<dbReference type="PANTHER" id="PTHR37816">
    <property type="entry name" value="YALI0E33011P"/>
    <property type="match status" value="1"/>
</dbReference>